<accession>A0AAD6ND98</accession>
<dbReference type="Proteomes" id="UP001219568">
    <property type="component" value="Unassembled WGS sequence"/>
</dbReference>
<evidence type="ECO:0000313" key="2">
    <source>
        <dbReference type="Proteomes" id="UP001219568"/>
    </source>
</evidence>
<keyword evidence="2" id="KW-1185">Reference proteome</keyword>
<proteinExistence type="predicted"/>
<reference evidence="1" key="1">
    <citation type="journal article" date="2023" name="IMA Fungus">
        <title>Comparative genomic study of the Penicillium genus elucidates a diverse pangenome and 15 lateral gene transfer events.</title>
        <authorList>
            <person name="Petersen C."/>
            <person name="Sorensen T."/>
            <person name="Nielsen M.R."/>
            <person name="Sondergaard T.E."/>
            <person name="Sorensen J.L."/>
            <person name="Fitzpatrick D.A."/>
            <person name="Frisvad J.C."/>
            <person name="Nielsen K.L."/>
        </authorList>
    </citation>
    <scope>NUCLEOTIDE SEQUENCE</scope>
    <source>
        <strain evidence="1">IBT 15450</strain>
    </source>
</reference>
<sequence>MHSRMRLDRNVPTWRYLYRGNFTSLSPTTWLGAYHTGNEMRLISAYPLCFGTYNLSKLQLHLRERLTPADTSKRFVKSYEYFLGAWVAFAKNPQNGLSKYGWPQFSFDCQTLQFCEPTLINLALDNTTQVVFTSANIPVG</sequence>
<comment type="caution">
    <text evidence="1">The sequence shown here is derived from an EMBL/GenBank/DDBJ whole genome shotgun (WGS) entry which is preliminary data.</text>
</comment>
<dbReference type="GO" id="GO:0072330">
    <property type="term" value="P:monocarboxylic acid biosynthetic process"/>
    <property type="evidence" value="ECO:0007669"/>
    <property type="project" value="UniProtKB-ARBA"/>
</dbReference>
<dbReference type="EMBL" id="JAQJZL010000001">
    <property type="protein sequence ID" value="KAJ6056773.1"/>
    <property type="molecule type" value="Genomic_DNA"/>
</dbReference>
<gene>
    <name evidence="1" type="ORF">N7460_000047</name>
</gene>
<protein>
    <submittedName>
        <fullName evidence="1">Uncharacterized protein</fullName>
    </submittedName>
</protein>
<evidence type="ECO:0000313" key="1">
    <source>
        <dbReference type="EMBL" id="KAJ6056773.1"/>
    </source>
</evidence>
<dbReference type="AlphaFoldDB" id="A0AAD6ND98"/>
<dbReference type="InterPro" id="IPR029058">
    <property type="entry name" value="AB_hydrolase_fold"/>
</dbReference>
<reference evidence="1" key="2">
    <citation type="submission" date="2023-01" db="EMBL/GenBank/DDBJ databases">
        <authorList>
            <person name="Petersen C."/>
        </authorList>
    </citation>
    <scope>NUCLEOTIDE SEQUENCE</scope>
    <source>
        <strain evidence="1">IBT 15450</strain>
    </source>
</reference>
<dbReference type="GO" id="GO:0017000">
    <property type="term" value="P:antibiotic biosynthetic process"/>
    <property type="evidence" value="ECO:0007669"/>
    <property type="project" value="UniProtKB-ARBA"/>
</dbReference>
<organism evidence="1 2">
    <name type="scientific">Penicillium canescens</name>
    <dbReference type="NCBI Taxonomy" id="5083"/>
    <lineage>
        <taxon>Eukaryota</taxon>
        <taxon>Fungi</taxon>
        <taxon>Dikarya</taxon>
        <taxon>Ascomycota</taxon>
        <taxon>Pezizomycotina</taxon>
        <taxon>Eurotiomycetes</taxon>
        <taxon>Eurotiomycetidae</taxon>
        <taxon>Eurotiales</taxon>
        <taxon>Aspergillaceae</taxon>
        <taxon>Penicillium</taxon>
    </lineage>
</organism>
<dbReference type="SUPFAM" id="SSF53474">
    <property type="entry name" value="alpha/beta-Hydrolases"/>
    <property type="match status" value="1"/>
</dbReference>
<name>A0AAD6ND98_PENCN</name>